<sequence>MTLRPPTASYIQRLQRPQCLHRQLQQRCFHASTRRDTEAVNHYDTLGLSQTASAADIKRQFYTLSKQHHPDHNPNDPAASTRFVQISEAYHVLGVAEKRAKYDESLRPHPRHHDAPHHGSYSSHAGSRPASGLSRRRTQFRGPPPSFYRSGGYGTHGAKRREHAPGFGGGGGDAGSGGPAGQTSQASAEGAAAGGTGGFGPGQEHPGARGYENDIPYWDREGHRRTQEGVESRLQKLRRARSGLGEDGAGGASMLFNFFLLSGIVGLVVSLPGLFERKARAQRREREG</sequence>
<reference evidence="5" key="1">
    <citation type="submission" date="2012-06" db="EMBL/GenBank/DDBJ databases">
        <title>The genome sequence of Coniosporium apollinis CBS 100218.</title>
        <authorList>
            <consortium name="The Broad Institute Genome Sequencing Platform"/>
            <person name="Cuomo C."/>
            <person name="Gorbushina A."/>
            <person name="Noack S."/>
            <person name="Walker B."/>
            <person name="Young S.K."/>
            <person name="Zeng Q."/>
            <person name="Gargeya S."/>
            <person name="Fitzgerald M."/>
            <person name="Haas B."/>
            <person name="Abouelleil A."/>
            <person name="Alvarado L."/>
            <person name="Arachchi H.M."/>
            <person name="Berlin A.M."/>
            <person name="Chapman S.B."/>
            <person name="Goldberg J."/>
            <person name="Griggs A."/>
            <person name="Gujja S."/>
            <person name="Hansen M."/>
            <person name="Howarth C."/>
            <person name="Imamovic A."/>
            <person name="Larimer J."/>
            <person name="McCowan C."/>
            <person name="Montmayeur A."/>
            <person name="Murphy C."/>
            <person name="Neiman D."/>
            <person name="Pearson M."/>
            <person name="Priest M."/>
            <person name="Roberts A."/>
            <person name="Saif S."/>
            <person name="Shea T."/>
            <person name="Sisk P."/>
            <person name="Sykes S."/>
            <person name="Wortman J."/>
            <person name="Nusbaum C."/>
            <person name="Birren B."/>
        </authorList>
    </citation>
    <scope>NUCLEOTIDE SEQUENCE [LARGE SCALE GENOMIC DNA]</scope>
    <source>
        <strain evidence="5">CBS 100218</strain>
    </source>
</reference>
<organism evidence="4 5">
    <name type="scientific">Coniosporium apollinis (strain CBS 100218)</name>
    <name type="common">Rock-inhabiting black yeast</name>
    <dbReference type="NCBI Taxonomy" id="1168221"/>
    <lineage>
        <taxon>Eukaryota</taxon>
        <taxon>Fungi</taxon>
        <taxon>Dikarya</taxon>
        <taxon>Ascomycota</taxon>
        <taxon>Pezizomycotina</taxon>
        <taxon>Dothideomycetes</taxon>
        <taxon>Dothideomycetes incertae sedis</taxon>
        <taxon>Coniosporium</taxon>
    </lineage>
</organism>
<keyword evidence="2" id="KW-0472">Membrane</keyword>
<dbReference type="AlphaFoldDB" id="R7YM07"/>
<evidence type="ECO:0000313" key="5">
    <source>
        <dbReference type="Proteomes" id="UP000016924"/>
    </source>
</evidence>
<dbReference type="RefSeq" id="XP_007778176.1">
    <property type="nucleotide sequence ID" value="XM_007779986.1"/>
</dbReference>
<evidence type="ECO:0000256" key="2">
    <source>
        <dbReference type="SAM" id="Phobius"/>
    </source>
</evidence>
<feature type="transmembrane region" description="Helical" evidence="2">
    <location>
        <begin position="254"/>
        <end position="275"/>
    </location>
</feature>
<name>R7YM07_CONA1</name>
<dbReference type="Proteomes" id="UP000016924">
    <property type="component" value="Unassembled WGS sequence"/>
</dbReference>
<dbReference type="PANTHER" id="PTHR44825:SF1">
    <property type="entry name" value="DNAJ HOMOLOG SUBFAMILY C MEMBER 4"/>
    <property type="match status" value="1"/>
</dbReference>
<keyword evidence="2" id="KW-0812">Transmembrane</keyword>
<dbReference type="SMART" id="SM00271">
    <property type="entry name" value="DnaJ"/>
    <property type="match status" value="1"/>
</dbReference>
<feature type="domain" description="J" evidence="3">
    <location>
        <begin position="41"/>
        <end position="106"/>
    </location>
</feature>
<dbReference type="GeneID" id="19899395"/>
<dbReference type="OrthoDB" id="10250354at2759"/>
<dbReference type="PROSITE" id="PS50076">
    <property type="entry name" value="DNAJ_2"/>
    <property type="match status" value="1"/>
</dbReference>
<keyword evidence="5" id="KW-1185">Reference proteome</keyword>
<feature type="compositionally biased region" description="Gly residues" evidence="1">
    <location>
        <begin position="192"/>
        <end position="201"/>
    </location>
</feature>
<evidence type="ECO:0000313" key="4">
    <source>
        <dbReference type="EMBL" id="EON62859.1"/>
    </source>
</evidence>
<dbReference type="HOGENOM" id="CLU_050546_0_0_1"/>
<dbReference type="OMA" id="ANPGQHP"/>
<dbReference type="Gene3D" id="1.10.287.110">
    <property type="entry name" value="DnaJ domain"/>
    <property type="match status" value="1"/>
</dbReference>
<dbReference type="InterPro" id="IPR036869">
    <property type="entry name" value="J_dom_sf"/>
</dbReference>
<proteinExistence type="predicted"/>
<feature type="compositionally biased region" description="Low complexity" evidence="1">
    <location>
        <begin position="181"/>
        <end position="191"/>
    </location>
</feature>
<dbReference type="eggNOG" id="KOG0691">
    <property type="taxonomic scope" value="Eukaryota"/>
</dbReference>
<dbReference type="EMBL" id="JH767560">
    <property type="protein sequence ID" value="EON62859.1"/>
    <property type="molecule type" value="Genomic_DNA"/>
</dbReference>
<gene>
    <name evidence="4" type="ORF">W97_02084</name>
</gene>
<keyword evidence="2" id="KW-1133">Transmembrane helix</keyword>
<dbReference type="InterPro" id="IPR001623">
    <property type="entry name" value="DnaJ_domain"/>
</dbReference>
<evidence type="ECO:0000256" key="1">
    <source>
        <dbReference type="SAM" id="MobiDB-lite"/>
    </source>
</evidence>
<dbReference type="STRING" id="1168221.R7YM07"/>
<dbReference type="SUPFAM" id="SSF46565">
    <property type="entry name" value="Chaperone J-domain"/>
    <property type="match status" value="1"/>
</dbReference>
<accession>R7YM07</accession>
<protein>
    <recommendedName>
        <fullName evidence="3">J domain-containing protein</fullName>
    </recommendedName>
</protein>
<evidence type="ECO:0000259" key="3">
    <source>
        <dbReference type="PROSITE" id="PS50076"/>
    </source>
</evidence>
<dbReference type="PRINTS" id="PR00625">
    <property type="entry name" value="JDOMAIN"/>
</dbReference>
<feature type="compositionally biased region" description="Gly residues" evidence="1">
    <location>
        <begin position="166"/>
        <end position="180"/>
    </location>
</feature>
<dbReference type="CDD" id="cd06257">
    <property type="entry name" value="DnaJ"/>
    <property type="match status" value="1"/>
</dbReference>
<dbReference type="Pfam" id="PF00226">
    <property type="entry name" value="DnaJ"/>
    <property type="match status" value="1"/>
</dbReference>
<dbReference type="PANTHER" id="PTHR44825">
    <property type="match status" value="1"/>
</dbReference>
<feature type="region of interest" description="Disordered" evidence="1">
    <location>
        <begin position="104"/>
        <end position="216"/>
    </location>
</feature>
<dbReference type="InterPro" id="IPR052763">
    <property type="entry name" value="DnaJ_C4"/>
</dbReference>